<comment type="caution">
    <text evidence="2">The sequence shown here is derived from an EMBL/GenBank/DDBJ whole genome shotgun (WGS) entry which is preliminary data.</text>
</comment>
<evidence type="ECO:0000313" key="2">
    <source>
        <dbReference type="EMBL" id="KKB62797.1"/>
    </source>
</evidence>
<gene>
    <name evidence="2" type="ORF">WM40_14790</name>
</gene>
<proteinExistence type="predicted"/>
<dbReference type="Proteomes" id="UP000033618">
    <property type="component" value="Unassembled WGS sequence"/>
</dbReference>
<dbReference type="OrthoDB" id="8588447at2"/>
<dbReference type="AlphaFoldDB" id="A0A0F5JZQ9"/>
<dbReference type="RefSeq" id="WP_046153237.1">
    <property type="nucleotide sequence ID" value="NZ_CADFGU010000007.1"/>
</dbReference>
<keyword evidence="3" id="KW-1185">Reference proteome</keyword>
<accession>A0A0F5JZQ9</accession>
<feature type="signal peptide" evidence="1">
    <location>
        <begin position="1"/>
        <end position="32"/>
    </location>
</feature>
<dbReference type="STRING" id="28092.WM40_14790"/>
<sequence length="165" mass="18526">MMPLSVTSRCRASSCRALLCAALLCMAFSGCAMFGMKGHRVDWREVTLIAAQDANNDSPVAIDIVMVSDPAILDKLLSLRATQWFQDREDLITTYPKALRYRSWEVVPNETLHVDRRTFSGPRVAGVLVFARYASPGAHRQRIDIYKGRLVLTMKTTTYTLESLP</sequence>
<organism evidence="2 3">
    <name type="scientific">Robbsia andropogonis</name>
    <dbReference type="NCBI Taxonomy" id="28092"/>
    <lineage>
        <taxon>Bacteria</taxon>
        <taxon>Pseudomonadati</taxon>
        <taxon>Pseudomonadota</taxon>
        <taxon>Betaproteobacteria</taxon>
        <taxon>Burkholderiales</taxon>
        <taxon>Burkholderiaceae</taxon>
        <taxon>Robbsia</taxon>
    </lineage>
</organism>
<evidence type="ECO:0008006" key="4">
    <source>
        <dbReference type="Google" id="ProtNLM"/>
    </source>
</evidence>
<evidence type="ECO:0000313" key="3">
    <source>
        <dbReference type="Proteomes" id="UP000033618"/>
    </source>
</evidence>
<evidence type="ECO:0000256" key="1">
    <source>
        <dbReference type="SAM" id="SignalP"/>
    </source>
</evidence>
<feature type="chain" id="PRO_5002490765" description="Type VI secretion protein" evidence="1">
    <location>
        <begin position="33"/>
        <end position="165"/>
    </location>
</feature>
<protein>
    <recommendedName>
        <fullName evidence="4">Type VI secretion protein</fullName>
    </recommendedName>
</protein>
<dbReference type="PATRIC" id="fig|28092.6.peg.3497"/>
<name>A0A0F5JZQ9_9BURK</name>
<dbReference type="EMBL" id="LAQU01000015">
    <property type="protein sequence ID" value="KKB62797.1"/>
    <property type="molecule type" value="Genomic_DNA"/>
</dbReference>
<reference evidence="2 3" key="1">
    <citation type="submission" date="2015-03" db="EMBL/GenBank/DDBJ databases">
        <title>Draft Genome Sequence of Burkholderia andropogonis type strain ICMP2807, isolated from Sorghum bicolor.</title>
        <authorList>
            <person name="Lopes-Santos L."/>
            <person name="Castro D.B."/>
            <person name="Ottoboni L.M."/>
            <person name="Park D."/>
            <person name="Weirc B.S."/>
            <person name="Destefano S.A."/>
        </authorList>
    </citation>
    <scope>NUCLEOTIDE SEQUENCE [LARGE SCALE GENOMIC DNA]</scope>
    <source>
        <strain evidence="2 3">ICMP2807</strain>
    </source>
</reference>
<keyword evidence="1" id="KW-0732">Signal</keyword>